<evidence type="ECO:0000256" key="4">
    <source>
        <dbReference type="ARBA" id="ARBA00022777"/>
    </source>
</evidence>
<keyword evidence="2 7" id="KW-0808">Transferase</keyword>
<feature type="domain" description="Pyridoxamine kinase/Phosphomethylpyrimidine kinase" evidence="6">
    <location>
        <begin position="70"/>
        <end position="262"/>
    </location>
</feature>
<dbReference type="GO" id="GO:0009443">
    <property type="term" value="P:pyridoxal 5'-phosphate salvage"/>
    <property type="evidence" value="ECO:0007669"/>
    <property type="project" value="InterPro"/>
</dbReference>
<dbReference type="GO" id="GO:0008478">
    <property type="term" value="F:pyridoxal kinase activity"/>
    <property type="evidence" value="ECO:0007669"/>
    <property type="project" value="UniProtKB-EC"/>
</dbReference>
<evidence type="ECO:0000313" key="7">
    <source>
        <dbReference type="EMBL" id="QQU01124.1"/>
    </source>
</evidence>
<dbReference type="PANTHER" id="PTHR10534:SF2">
    <property type="entry name" value="PYRIDOXAL KINASE"/>
    <property type="match status" value="1"/>
</dbReference>
<accession>A0A9Q6ZIR7</accession>
<keyword evidence="4 7" id="KW-0418">Kinase</keyword>
<dbReference type="Gene3D" id="3.40.1190.20">
    <property type="match status" value="1"/>
</dbReference>
<gene>
    <name evidence="7" type="primary">pdxY</name>
    <name evidence="7" type="ORF">I6I88_05050</name>
</gene>
<dbReference type="GeneID" id="93527008"/>
<dbReference type="Pfam" id="PF08543">
    <property type="entry name" value="Phos_pyr_kin"/>
    <property type="match status" value="1"/>
</dbReference>
<dbReference type="InterPro" id="IPR004625">
    <property type="entry name" value="PyrdxlKinase"/>
</dbReference>
<evidence type="ECO:0000256" key="1">
    <source>
        <dbReference type="ARBA" id="ARBA00012104"/>
    </source>
</evidence>
<dbReference type="EC" id="2.7.1.35" evidence="1"/>
<dbReference type="Proteomes" id="UP000596202">
    <property type="component" value="Chromosome"/>
</dbReference>
<dbReference type="EMBL" id="CP068108">
    <property type="protein sequence ID" value="QQU01124.1"/>
    <property type="molecule type" value="Genomic_DNA"/>
</dbReference>
<dbReference type="NCBIfam" id="TIGR00687">
    <property type="entry name" value="pyridox_kin"/>
    <property type="match status" value="1"/>
</dbReference>
<keyword evidence="5" id="KW-0067">ATP-binding</keyword>
<evidence type="ECO:0000256" key="3">
    <source>
        <dbReference type="ARBA" id="ARBA00022741"/>
    </source>
</evidence>
<dbReference type="GO" id="GO:0005829">
    <property type="term" value="C:cytosol"/>
    <property type="evidence" value="ECO:0007669"/>
    <property type="project" value="TreeGrafter"/>
</dbReference>
<evidence type="ECO:0000256" key="5">
    <source>
        <dbReference type="ARBA" id="ARBA00022840"/>
    </source>
</evidence>
<keyword evidence="3" id="KW-0547">Nucleotide-binding</keyword>
<protein>
    <recommendedName>
        <fullName evidence="1">pyridoxal kinase</fullName>
        <ecNumber evidence="1">2.7.1.35</ecNumber>
    </recommendedName>
</protein>
<dbReference type="SUPFAM" id="SSF53613">
    <property type="entry name" value="Ribokinase-like"/>
    <property type="match status" value="1"/>
</dbReference>
<dbReference type="InterPro" id="IPR029056">
    <property type="entry name" value="Ribokinase-like"/>
</dbReference>
<sequence length="277" mass="30434">MKSKKTIIIHSKVAYGYVGSNTTSLVLQVAGQDAIAVPTVILSNRYGLPTVGGGLMPSALFQEVLDGILKLNILDEVSSIVTGYIGSAALVEQTAAFIRTIKKSHPDILYLCDPVMGDQPQGLYVNQEVPKAIIEHLLPLADVLTPNQFEIETILNQPVTSYEALVRAVEKHPILQSKDILITGCRFKDTTDQLLHIVVKQKEAYKVVKIDYVPIDPPGTGELFAALVLLLKLKEYEAYADCAKEASILIKRALRRIVKEGRSEFDLNDILAVHAEM</sequence>
<evidence type="ECO:0000313" key="8">
    <source>
        <dbReference type="Proteomes" id="UP000596202"/>
    </source>
</evidence>
<organism evidence="7 8">
    <name type="scientific">Myroides odoratus</name>
    <name type="common">Flavobacterium odoratum</name>
    <dbReference type="NCBI Taxonomy" id="256"/>
    <lineage>
        <taxon>Bacteria</taxon>
        <taxon>Pseudomonadati</taxon>
        <taxon>Bacteroidota</taxon>
        <taxon>Flavobacteriia</taxon>
        <taxon>Flavobacteriales</taxon>
        <taxon>Flavobacteriaceae</taxon>
        <taxon>Myroides</taxon>
    </lineage>
</organism>
<dbReference type="OrthoDB" id="9800808at2"/>
<dbReference type="InterPro" id="IPR013749">
    <property type="entry name" value="PM/HMP-P_kinase-1"/>
</dbReference>
<dbReference type="RefSeq" id="WP_002991430.1">
    <property type="nucleotide sequence ID" value="NZ_CP068108.1"/>
</dbReference>
<evidence type="ECO:0000259" key="6">
    <source>
        <dbReference type="Pfam" id="PF08543"/>
    </source>
</evidence>
<name>A0A9Q6ZIR7_MYROD</name>
<dbReference type="AlphaFoldDB" id="A0A9Q6ZIR7"/>
<dbReference type="GO" id="GO:0005524">
    <property type="term" value="F:ATP binding"/>
    <property type="evidence" value="ECO:0007669"/>
    <property type="project" value="UniProtKB-KW"/>
</dbReference>
<evidence type="ECO:0000256" key="2">
    <source>
        <dbReference type="ARBA" id="ARBA00022679"/>
    </source>
</evidence>
<dbReference type="PANTHER" id="PTHR10534">
    <property type="entry name" value="PYRIDOXAL KINASE"/>
    <property type="match status" value="1"/>
</dbReference>
<proteinExistence type="predicted"/>
<reference evidence="7 8" key="1">
    <citation type="submission" date="2021-01" db="EMBL/GenBank/DDBJ databases">
        <title>FDA dAtabase for Regulatory Grade micrObial Sequences (FDA-ARGOS): Supporting development and validation of Infectious Disease Dx tests.</title>
        <authorList>
            <person name="Sproer C."/>
            <person name="Gronow S."/>
            <person name="Severitt S."/>
            <person name="Schroder I."/>
            <person name="Tallon L."/>
            <person name="Sadzewicz L."/>
            <person name="Zhao X."/>
            <person name="Boylan J."/>
            <person name="Ott S."/>
            <person name="Bowen H."/>
            <person name="Vavikolanu K."/>
            <person name="Mehta A."/>
            <person name="Aluvathingal J."/>
            <person name="Nadendla S."/>
            <person name="Lowell S."/>
            <person name="Myers T."/>
            <person name="Yan Y."/>
            <person name="Sichtig H."/>
        </authorList>
    </citation>
    <scope>NUCLEOTIDE SEQUENCE [LARGE SCALE GENOMIC DNA]</scope>
    <source>
        <strain evidence="7 8">FDAARGOS_1131</strain>
    </source>
</reference>